<name>A0A4Y2BVA4_ARAVE</name>
<organism evidence="1 2">
    <name type="scientific">Araneus ventricosus</name>
    <name type="common">Orbweaver spider</name>
    <name type="synonym">Epeira ventricosa</name>
    <dbReference type="NCBI Taxonomy" id="182803"/>
    <lineage>
        <taxon>Eukaryota</taxon>
        <taxon>Metazoa</taxon>
        <taxon>Ecdysozoa</taxon>
        <taxon>Arthropoda</taxon>
        <taxon>Chelicerata</taxon>
        <taxon>Arachnida</taxon>
        <taxon>Araneae</taxon>
        <taxon>Araneomorphae</taxon>
        <taxon>Entelegynae</taxon>
        <taxon>Araneoidea</taxon>
        <taxon>Araneidae</taxon>
        <taxon>Araneus</taxon>
    </lineage>
</organism>
<proteinExistence type="predicted"/>
<dbReference type="OrthoDB" id="7890494at2759"/>
<sequence>MPFWTLDKSLHFCITPTIEMLSDALGHPLYTLHCNVLPPAFCDWLFHVDVESFNLKNKKQISYPNIPSAIHPVPHGPGTLVPSPQDTVGNIFYSDTESEIDDNVDEVYDSISDEPKLFTQSELNDFVKKQN</sequence>
<keyword evidence="2" id="KW-1185">Reference proteome</keyword>
<gene>
    <name evidence="1" type="ORF">AVEN_645_1</name>
</gene>
<comment type="caution">
    <text evidence="1">The sequence shown here is derived from an EMBL/GenBank/DDBJ whole genome shotgun (WGS) entry which is preliminary data.</text>
</comment>
<evidence type="ECO:0000313" key="2">
    <source>
        <dbReference type="Proteomes" id="UP000499080"/>
    </source>
</evidence>
<reference evidence="1 2" key="1">
    <citation type="journal article" date="2019" name="Sci. Rep.">
        <title>Orb-weaving spider Araneus ventricosus genome elucidates the spidroin gene catalogue.</title>
        <authorList>
            <person name="Kono N."/>
            <person name="Nakamura H."/>
            <person name="Ohtoshi R."/>
            <person name="Moran D.A.P."/>
            <person name="Shinohara A."/>
            <person name="Yoshida Y."/>
            <person name="Fujiwara M."/>
            <person name="Mori M."/>
            <person name="Tomita M."/>
            <person name="Arakawa K."/>
        </authorList>
    </citation>
    <scope>NUCLEOTIDE SEQUENCE [LARGE SCALE GENOMIC DNA]</scope>
</reference>
<dbReference type="EMBL" id="BGPR01000114">
    <property type="protein sequence ID" value="GBL95679.1"/>
    <property type="molecule type" value="Genomic_DNA"/>
</dbReference>
<protein>
    <submittedName>
        <fullName evidence="1">Uncharacterized protein</fullName>
    </submittedName>
</protein>
<dbReference type="Proteomes" id="UP000499080">
    <property type="component" value="Unassembled WGS sequence"/>
</dbReference>
<accession>A0A4Y2BVA4</accession>
<dbReference type="AlphaFoldDB" id="A0A4Y2BVA4"/>
<evidence type="ECO:0000313" key="1">
    <source>
        <dbReference type="EMBL" id="GBL95679.1"/>
    </source>
</evidence>